<dbReference type="KEGG" id="thu:AC731_008270"/>
<dbReference type="PROSITE" id="PS50234">
    <property type="entry name" value="VWFA"/>
    <property type="match status" value="1"/>
</dbReference>
<feature type="transmembrane region" description="Helical" evidence="1">
    <location>
        <begin position="15"/>
        <end position="33"/>
    </location>
</feature>
<feature type="transmembrane region" description="Helical" evidence="1">
    <location>
        <begin position="70"/>
        <end position="92"/>
    </location>
</feature>
<name>A0A127K4Q7_9RHOO</name>
<dbReference type="STRING" id="1134435.AC731_008270"/>
<dbReference type="InterPro" id="IPR050768">
    <property type="entry name" value="UPF0353/GerABKA_families"/>
</dbReference>
<feature type="domain" description="VWFA" evidence="2">
    <location>
        <begin position="105"/>
        <end position="289"/>
    </location>
</feature>
<keyword evidence="4" id="KW-1185">Reference proteome</keyword>
<dbReference type="RefSeq" id="WP_048705071.1">
    <property type="nucleotide sequence ID" value="NZ_CP014646.1"/>
</dbReference>
<organism evidence="3 4">
    <name type="scientific">Thauera humireducens</name>
    <dbReference type="NCBI Taxonomy" id="1134435"/>
    <lineage>
        <taxon>Bacteria</taxon>
        <taxon>Pseudomonadati</taxon>
        <taxon>Pseudomonadota</taxon>
        <taxon>Betaproteobacteria</taxon>
        <taxon>Rhodocyclales</taxon>
        <taxon>Zoogloeaceae</taxon>
        <taxon>Thauera</taxon>
    </lineage>
</organism>
<dbReference type="EMBL" id="CP014646">
    <property type="protein sequence ID" value="AMO36940.1"/>
    <property type="molecule type" value="Genomic_DNA"/>
</dbReference>
<keyword evidence="1" id="KW-0472">Membrane</keyword>
<evidence type="ECO:0000313" key="3">
    <source>
        <dbReference type="EMBL" id="AMO36940.1"/>
    </source>
</evidence>
<keyword evidence="1" id="KW-1133">Transmembrane helix</keyword>
<evidence type="ECO:0000256" key="1">
    <source>
        <dbReference type="SAM" id="Phobius"/>
    </source>
</evidence>
<dbReference type="InterPro" id="IPR002035">
    <property type="entry name" value="VWF_A"/>
</dbReference>
<proteinExistence type="predicted"/>
<dbReference type="SMART" id="SM00327">
    <property type="entry name" value="VWA"/>
    <property type="match status" value="1"/>
</dbReference>
<dbReference type="InterPro" id="IPR036465">
    <property type="entry name" value="vWFA_dom_sf"/>
</dbReference>
<dbReference type="AlphaFoldDB" id="A0A127K4Q7"/>
<reference evidence="4" key="1">
    <citation type="submission" date="2016-03" db="EMBL/GenBank/DDBJ databases">
        <authorList>
            <person name="Ma C."/>
            <person name="Zhou S."/>
            <person name="Yang G."/>
        </authorList>
    </citation>
    <scope>NUCLEOTIDE SEQUENCE [LARGE SCALE GENOMIC DNA]</scope>
    <source>
        <strain evidence="4">SgZ-1</strain>
    </source>
</reference>
<protein>
    <recommendedName>
        <fullName evidence="2">VWFA domain-containing protein</fullName>
    </recommendedName>
</protein>
<dbReference type="SUPFAM" id="SSF53300">
    <property type="entry name" value="vWA-like"/>
    <property type="match status" value="1"/>
</dbReference>
<dbReference type="PANTHER" id="PTHR22550">
    <property type="entry name" value="SPORE GERMINATION PROTEIN"/>
    <property type="match status" value="1"/>
</dbReference>
<keyword evidence="1" id="KW-0812">Transmembrane</keyword>
<dbReference type="Proteomes" id="UP000036902">
    <property type="component" value="Chromosome"/>
</dbReference>
<dbReference type="PANTHER" id="PTHR22550:SF18">
    <property type="entry name" value="VWFA DOMAIN-CONTAINING PROTEIN"/>
    <property type="match status" value="1"/>
</dbReference>
<evidence type="ECO:0000313" key="4">
    <source>
        <dbReference type="Proteomes" id="UP000036902"/>
    </source>
</evidence>
<dbReference type="Pfam" id="PF00092">
    <property type="entry name" value="VWA"/>
    <property type="match status" value="1"/>
</dbReference>
<accession>A0A127K4Q7</accession>
<evidence type="ECO:0000259" key="2">
    <source>
        <dbReference type="PROSITE" id="PS50234"/>
    </source>
</evidence>
<sequence>MSAWPGAHWLANVDWAHPWAALLWPLALLWVALPPHRERRTALRVPFFALAVAGSGERPRAGAIVRAHGAWGWLMLGLAWSAGVLAVMQPHWLEPPVPRVQSARDWLLAIDLSPSMQATDFKDADGRPVDRLSVVRGVLDEFLARRAHDRIGLLVFAEQAHVQAPFTRDHGAVSALLAEAQIGMAGSRTMIGDAIGMAIKVFEQSAAPQRTLVLLTDGVDTGSRIPPAKAAEIAARRGVRIHTVAIGTASAAAGEQPDLEALRAWAAITGGRAFSADDRDGLADIYRELDALEGRDQALAAERPRRPLFHWFVATALALIIVHQAAAALRGGRAAHAVVRHGSSRDE</sequence>
<dbReference type="Gene3D" id="3.40.50.410">
    <property type="entry name" value="von Willebrand factor, type A domain"/>
    <property type="match status" value="1"/>
</dbReference>
<gene>
    <name evidence="3" type="ORF">AC731_008270</name>
</gene>